<reference evidence="11 12" key="1">
    <citation type="submission" date="2017-05" db="EMBL/GenBank/DDBJ databases">
        <title>Genomic insights into alkan degradation activity of Oleiphilus messinensis.</title>
        <authorList>
            <person name="Kozyavkin S.A."/>
            <person name="Slesarev A.I."/>
            <person name="Golyshin P.N."/>
            <person name="Korzhenkov A."/>
            <person name="Golyshina O.N."/>
            <person name="Toshchakov S.V."/>
        </authorList>
    </citation>
    <scope>NUCLEOTIDE SEQUENCE [LARGE SCALE GENOMIC DNA]</scope>
    <source>
        <strain evidence="11 12">ME102</strain>
    </source>
</reference>
<proteinExistence type="inferred from homology"/>
<evidence type="ECO:0000256" key="3">
    <source>
        <dbReference type="ARBA" id="ARBA00022692"/>
    </source>
</evidence>
<protein>
    <submittedName>
        <fullName evidence="11">Methyl-accepting chemotaxis protein</fullName>
    </submittedName>
</protein>
<feature type="transmembrane region" description="Helical" evidence="9">
    <location>
        <begin position="23"/>
        <end position="47"/>
    </location>
</feature>
<dbReference type="GO" id="GO:0006935">
    <property type="term" value="P:chemotaxis"/>
    <property type="evidence" value="ECO:0007669"/>
    <property type="project" value="InterPro"/>
</dbReference>
<gene>
    <name evidence="11" type="ORF">OLMES_1228</name>
</gene>
<keyword evidence="6 8" id="KW-0807">Transducer</keyword>
<evidence type="ECO:0000256" key="5">
    <source>
        <dbReference type="ARBA" id="ARBA00023136"/>
    </source>
</evidence>
<keyword evidence="12" id="KW-1185">Reference proteome</keyword>
<sequence>MSDKCSVGGLAVFSHLSLKTKTAGFVVIIFVSLCSIALLGLQALWLASEKDNLARIAQLMKSTVNIVKQFESLAQNGELSETDAKRFATQLLRENKYHDSEYVYVADENLDFVATPLDPQLHGTSFNDFKDASGDSIGAIVKTLVGSRTDQLMTYNWDSLREGEVVDLTSVVIKTPVWGWYVGTGVSYKEAEQRYWATAQWLLALSIVIAVVMSAIIALFGVSLSRALGGEPQDVLEIVKRVSRGDLRKLATSGRETEESIIGAMVYMQNGLKGVVAGIKDVSDSLKNQTTEADKRSVDLDKLTQRLSEQTQMVSSAIAQLTASAREVSNNSEMAASHIQEADSKGKTAYSLTEASSSTMTMLEEQIGKVGQNVQTLNDEVSNIETVLVVIQGIAEQTNLLALNAAIEAARAGDQGRGFAVVADEVRQLAQRTQSSTEEIQQMITKLQDATKAASASVTQSVSTSEQAVKKSQSVTQQLNDIATSLSQLAGMSHQISLAAKEQLAAGEDTAERVVLISDAAAHAAELSGAAHKMTEQTNKLSHDLENEVHKFQL</sequence>
<dbReference type="FunFam" id="1.10.287.950:FF:000001">
    <property type="entry name" value="Methyl-accepting chemotaxis sensory transducer"/>
    <property type="match status" value="1"/>
</dbReference>
<dbReference type="PANTHER" id="PTHR32089">
    <property type="entry name" value="METHYL-ACCEPTING CHEMOTAXIS PROTEIN MCPB"/>
    <property type="match status" value="1"/>
</dbReference>
<evidence type="ECO:0000256" key="8">
    <source>
        <dbReference type="PROSITE-ProRule" id="PRU00284"/>
    </source>
</evidence>
<dbReference type="Pfam" id="PF17200">
    <property type="entry name" value="sCache_2"/>
    <property type="match status" value="1"/>
</dbReference>
<dbReference type="PRINTS" id="PR00260">
    <property type="entry name" value="CHEMTRNSDUCR"/>
</dbReference>
<dbReference type="KEGG" id="ome:OLMES_1228"/>
<evidence type="ECO:0000313" key="11">
    <source>
        <dbReference type="EMBL" id="ARU55310.1"/>
    </source>
</evidence>
<dbReference type="InterPro" id="IPR004090">
    <property type="entry name" value="Chemotax_Me-accpt_rcpt"/>
</dbReference>
<evidence type="ECO:0000256" key="6">
    <source>
        <dbReference type="ARBA" id="ARBA00023224"/>
    </source>
</evidence>
<dbReference type="InterPro" id="IPR033480">
    <property type="entry name" value="sCache_2"/>
</dbReference>
<dbReference type="AlphaFoldDB" id="A0A1Y0I4Z8"/>
<dbReference type="GO" id="GO:0007165">
    <property type="term" value="P:signal transduction"/>
    <property type="evidence" value="ECO:0007669"/>
    <property type="project" value="UniProtKB-KW"/>
</dbReference>
<dbReference type="Gene3D" id="1.10.287.950">
    <property type="entry name" value="Methyl-accepting chemotaxis protein"/>
    <property type="match status" value="1"/>
</dbReference>
<dbReference type="InterPro" id="IPR004089">
    <property type="entry name" value="MCPsignal_dom"/>
</dbReference>
<evidence type="ECO:0000256" key="9">
    <source>
        <dbReference type="SAM" id="Phobius"/>
    </source>
</evidence>
<dbReference type="Gene3D" id="3.30.450.20">
    <property type="entry name" value="PAS domain"/>
    <property type="match status" value="1"/>
</dbReference>
<keyword evidence="3 9" id="KW-0812">Transmembrane</keyword>
<dbReference type="SMART" id="SM00283">
    <property type="entry name" value="MA"/>
    <property type="match status" value="1"/>
</dbReference>
<name>A0A1Y0I4Z8_9GAMM</name>
<evidence type="ECO:0000256" key="1">
    <source>
        <dbReference type="ARBA" id="ARBA00004651"/>
    </source>
</evidence>
<organism evidence="11 12">
    <name type="scientific">Oleiphilus messinensis</name>
    <dbReference type="NCBI Taxonomy" id="141451"/>
    <lineage>
        <taxon>Bacteria</taxon>
        <taxon>Pseudomonadati</taxon>
        <taxon>Pseudomonadota</taxon>
        <taxon>Gammaproteobacteria</taxon>
        <taxon>Oceanospirillales</taxon>
        <taxon>Oleiphilaceae</taxon>
        <taxon>Oleiphilus</taxon>
    </lineage>
</organism>
<dbReference type="EMBL" id="CP021425">
    <property type="protein sequence ID" value="ARU55310.1"/>
    <property type="molecule type" value="Genomic_DNA"/>
</dbReference>
<dbReference type="PROSITE" id="PS50111">
    <property type="entry name" value="CHEMOTAXIS_TRANSDUC_2"/>
    <property type="match status" value="1"/>
</dbReference>
<dbReference type="GO" id="GO:0005886">
    <property type="term" value="C:plasma membrane"/>
    <property type="evidence" value="ECO:0007669"/>
    <property type="project" value="UniProtKB-SubCell"/>
</dbReference>
<dbReference type="SMART" id="SM01049">
    <property type="entry name" value="Cache_2"/>
    <property type="match status" value="1"/>
</dbReference>
<dbReference type="CDD" id="cd11386">
    <property type="entry name" value="MCP_signal"/>
    <property type="match status" value="1"/>
</dbReference>
<evidence type="ECO:0000313" key="12">
    <source>
        <dbReference type="Proteomes" id="UP000196027"/>
    </source>
</evidence>
<dbReference type="GO" id="GO:0004888">
    <property type="term" value="F:transmembrane signaling receptor activity"/>
    <property type="evidence" value="ECO:0007669"/>
    <property type="project" value="InterPro"/>
</dbReference>
<comment type="subcellular location">
    <subcellularLocation>
        <location evidence="1">Cell membrane</location>
        <topology evidence="1">Multi-pass membrane protein</topology>
    </subcellularLocation>
</comment>
<feature type="transmembrane region" description="Helical" evidence="9">
    <location>
        <begin position="201"/>
        <end position="224"/>
    </location>
</feature>
<keyword evidence="4 9" id="KW-1133">Transmembrane helix</keyword>
<keyword evidence="2" id="KW-1003">Cell membrane</keyword>
<comment type="similarity">
    <text evidence="7">Belongs to the methyl-accepting chemotaxis (MCP) protein family.</text>
</comment>
<evidence type="ECO:0000256" key="4">
    <source>
        <dbReference type="ARBA" id="ARBA00022989"/>
    </source>
</evidence>
<feature type="domain" description="Methyl-accepting transducer" evidence="10">
    <location>
        <begin position="282"/>
        <end position="518"/>
    </location>
</feature>
<accession>A0A1Y0I4Z8</accession>
<keyword evidence="5 9" id="KW-0472">Membrane</keyword>
<dbReference type="Proteomes" id="UP000196027">
    <property type="component" value="Chromosome"/>
</dbReference>
<dbReference type="Pfam" id="PF00015">
    <property type="entry name" value="MCPsignal"/>
    <property type="match status" value="1"/>
</dbReference>
<evidence type="ECO:0000256" key="7">
    <source>
        <dbReference type="ARBA" id="ARBA00029447"/>
    </source>
</evidence>
<dbReference type="PANTHER" id="PTHR32089:SF119">
    <property type="entry name" value="METHYL-ACCEPTING CHEMOTAXIS PROTEIN CTPL"/>
    <property type="match status" value="1"/>
</dbReference>
<evidence type="ECO:0000256" key="2">
    <source>
        <dbReference type="ARBA" id="ARBA00022475"/>
    </source>
</evidence>
<dbReference type="SUPFAM" id="SSF58104">
    <property type="entry name" value="Methyl-accepting chemotaxis protein (MCP) signaling domain"/>
    <property type="match status" value="1"/>
</dbReference>
<evidence type="ECO:0000259" key="10">
    <source>
        <dbReference type="PROSITE" id="PS50111"/>
    </source>
</evidence>